<dbReference type="SUPFAM" id="SSF158472">
    <property type="entry name" value="HAMP domain-like"/>
    <property type="match status" value="1"/>
</dbReference>
<dbReference type="EMBL" id="DVFI01000026">
    <property type="protein sequence ID" value="HIQ62305.1"/>
    <property type="molecule type" value="Genomic_DNA"/>
</dbReference>
<comment type="caution">
    <text evidence="17">The sequence shown here is derived from an EMBL/GenBank/DDBJ whole genome shotgun (WGS) entry which is preliminary data.</text>
</comment>
<keyword evidence="5" id="KW-0597">Phosphoprotein</keyword>
<dbReference type="EC" id="2.7.13.3" evidence="3"/>
<evidence type="ECO:0000256" key="5">
    <source>
        <dbReference type="ARBA" id="ARBA00022553"/>
    </source>
</evidence>
<dbReference type="PANTHER" id="PTHR45528">
    <property type="entry name" value="SENSOR HISTIDINE KINASE CPXA"/>
    <property type="match status" value="1"/>
</dbReference>
<keyword evidence="10" id="KW-0067">ATP-binding</keyword>
<feature type="domain" description="HAMP" evidence="16">
    <location>
        <begin position="195"/>
        <end position="247"/>
    </location>
</feature>
<proteinExistence type="predicted"/>
<keyword evidence="7 14" id="KW-0812">Transmembrane</keyword>
<keyword evidence="9" id="KW-0418">Kinase</keyword>
<dbReference type="FunFam" id="1.10.287.130:FF:000001">
    <property type="entry name" value="Two-component sensor histidine kinase"/>
    <property type="match status" value="1"/>
</dbReference>
<dbReference type="SUPFAM" id="SSF47384">
    <property type="entry name" value="Homodimeric domain of signal transducing histidine kinase"/>
    <property type="match status" value="1"/>
</dbReference>
<dbReference type="Pfam" id="PF02518">
    <property type="entry name" value="HATPase_c"/>
    <property type="match status" value="1"/>
</dbReference>
<evidence type="ECO:0000259" key="16">
    <source>
        <dbReference type="PROSITE" id="PS50885"/>
    </source>
</evidence>
<reference evidence="17" key="1">
    <citation type="submission" date="2020-10" db="EMBL/GenBank/DDBJ databases">
        <authorList>
            <person name="Gilroy R."/>
        </authorList>
    </citation>
    <scope>NUCLEOTIDE SEQUENCE</scope>
    <source>
        <strain evidence="17">ChiHile30-977</strain>
    </source>
</reference>
<dbReference type="SMART" id="SM00387">
    <property type="entry name" value="HATPase_c"/>
    <property type="match status" value="1"/>
</dbReference>
<evidence type="ECO:0000256" key="6">
    <source>
        <dbReference type="ARBA" id="ARBA00022679"/>
    </source>
</evidence>
<evidence type="ECO:0000259" key="15">
    <source>
        <dbReference type="PROSITE" id="PS50109"/>
    </source>
</evidence>
<protein>
    <recommendedName>
        <fullName evidence="3">histidine kinase</fullName>
        <ecNumber evidence="3">2.7.13.3</ecNumber>
    </recommendedName>
</protein>
<dbReference type="InterPro" id="IPR004358">
    <property type="entry name" value="Sig_transdc_His_kin-like_C"/>
</dbReference>
<feature type="transmembrane region" description="Helical" evidence="14">
    <location>
        <begin position="6"/>
        <end position="29"/>
    </location>
</feature>
<dbReference type="PANTHER" id="PTHR45528:SF1">
    <property type="entry name" value="SENSOR HISTIDINE KINASE CPXA"/>
    <property type="match status" value="1"/>
</dbReference>
<evidence type="ECO:0000256" key="11">
    <source>
        <dbReference type="ARBA" id="ARBA00022989"/>
    </source>
</evidence>
<keyword evidence="8" id="KW-0547">Nucleotide-binding</keyword>
<feature type="transmembrane region" description="Helical" evidence="14">
    <location>
        <begin position="178"/>
        <end position="197"/>
    </location>
</feature>
<dbReference type="SMART" id="SM00388">
    <property type="entry name" value="HisKA"/>
    <property type="match status" value="1"/>
</dbReference>
<evidence type="ECO:0000256" key="4">
    <source>
        <dbReference type="ARBA" id="ARBA00022475"/>
    </source>
</evidence>
<dbReference type="InterPro" id="IPR003661">
    <property type="entry name" value="HisK_dim/P_dom"/>
</dbReference>
<dbReference type="GO" id="GO:0005886">
    <property type="term" value="C:plasma membrane"/>
    <property type="evidence" value="ECO:0007669"/>
    <property type="project" value="UniProtKB-SubCell"/>
</dbReference>
<dbReference type="AlphaFoldDB" id="A0A9D0YUW4"/>
<evidence type="ECO:0000256" key="10">
    <source>
        <dbReference type="ARBA" id="ARBA00022840"/>
    </source>
</evidence>
<dbReference type="GO" id="GO:0005524">
    <property type="term" value="F:ATP binding"/>
    <property type="evidence" value="ECO:0007669"/>
    <property type="project" value="UniProtKB-KW"/>
</dbReference>
<evidence type="ECO:0000256" key="12">
    <source>
        <dbReference type="ARBA" id="ARBA00023012"/>
    </source>
</evidence>
<keyword evidence="11 14" id="KW-1133">Transmembrane helix</keyword>
<keyword evidence="13 14" id="KW-0472">Membrane</keyword>
<dbReference type="FunFam" id="3.30.565.10:FF:000006">
    <property type="entry name" value="Sensor histidine kinase WalK"/>
    <property type="match status" value="1"/>
</dbReference>
<sequence>MFRTLYGRLMAVFLAVLLMAMGGLSFLLYQRIRDDKIDARLDELTMQARDVAFLAGQRSVFGSAQTDRYLLWKSQEIMEDFGASLLIVDRYRNVIPISDTQQEDDELTLAAALTLLNEVLQGREIRAPLVSATTGNPIFIVGVPYIQDGLVLGAVFIHTNEQSIETSYREILAETLRAVLMAMSIGAFLILLASSYMTRPLRQMAVAAERFSHGDFKQRVEVTGQDEVGRLAESFNSMADDLERLEQTRRDFVANVSHELRSPLTSMQGFINGILDGTVPEGEREHYLNIVLDETRRLNKLITTLLDLSHIENGKTPLSKTRFDINEMICRVLVRQESVLTERSIDVQMDFEHETCYVNADADRIEQVLVNLLDNAIKYGGEHGCITLKTKTASDGVHISVSDTGPGIPEADLPFVFERFYKVDKAHTTGKGTGLGLAIVKSIIEQHGHSIRAFSTQGEGARFEFTLDRG</sequence>
<evidence type="ECO:0000313" key="17">
    <source>
        <dbReference type="EMBL" id="HIQ62305.1"/>
    </source>
</evidence>
<dbReference type="SUPFAM" id="SSF55874">
    <property type="entry name" value="ATPase domain of HSP90 chaperone/DNA topoisomerase II/histidine kinase"/>
    <property type="match status" value="1"/>
</dbReference>
<dbReference type="CDD" id="cd00075">
    <property type="entry name" value="HATPase"/>
    <property type="match status" value="1"/>
</dbReference>
<dbReference type="Pfam" id="PF00512">
    <property type="entry name" value="HisKA"/>
    <property type="match status" value="1"/>
</dbReference>
<dbReference type="InterPro" id="IPR036890">
    <property type="entry name" value="HATPase_C_sf"/>
</dbReference>
<evidence type="ECO:0000256" key="1">
    <source>
        <dbReference type="ARBA" id="ARBA00000085"/>
    </source>
</evidence>
<dbReference type="Pfam" id="PF00672">
    <property type="entry name" value="HAMP"/>
    <property type="match status" value="1"/>
</dbReference>
<dbReference type="GO" id="GO:0000155">
    <property type="term" value="F:phosphorelay sensor kinase activity"/>
    <property type="evidence" value="ECO:0007669"/>
    <property type="project" value="InterPro"/>
</dbReference>
<dbReference type="CDD" id="cd00082">
    <property type="entry name" value="HisKA"/>
    <property type="match status" value="1"/>
</dbReference>
<gene>
    <name evidence="17" type="ORF">IAA66_01800</name>
</gene>
<keyword evidence="4" id="KW-1003">Cell membrane</keyword>
<dbReference type="PROSITE" id="PS50885">
    <property type="entry name" value="HAMP"/>
    <property type="match status" value="1"/>
</dbReference>
<evidence type="ECO:0000256" key="9">
    <source>
        <dbReference type="ARBA" id="ARBA00022777"/>
    </source>
</evidence>
<evidence type="ECO:0000256" key="3">
    <source>
        <dbReference type="ARBA" id="ARBA00012438"/>
    </source>
</evidence>
<dbReference type="PRINTS" id="PR00344">
    <property type="entry name" value="BCTRLSENSOR"/>
</dbReference>
<organism evidence="17 18">
    <name type="scientific">Candidatus Avichristensenella intestinipullorum</name>
    <dbReference type="NCBI Taxonomy" id="2840693"/>
    <lineage>
        <taxon>Bacteria</taxon>
        <taxon>Bacillati</taxon>
        <taxon>Bacillota</taxon>
        <taxon>Clostridia</taxon>
        <taxon>Candidatus Avichristensenella</taxon>
    </lineage>
</organism>
<evidence type="ECO:0000313" key="18">
    <source>
        <dbReference type="Proteomes" id="UP000886819"/>
    </source>
</evidence>
<dbReference type="Proteomes" id="UP000886819">
    <property type="component" value="Unassembled WGS sequence"/>
</dbReference>
<comment type="subcellular location">
    <subcellularLocation>
        <location evidence="2">Cell membrane</location>
        <topology evidence="2">Multi-pass membrane protein</topology>
    </subcellularLocation>
</comment>
<dbReference type="InterPro" id="IPR005467">
    <property type="entry name" value="His_kinase_dom"/>
</dbReference>
<feature type="domain" description="Histidine kinase" evidence="15">
    <location>
        <begin position="255"/>
        <end position="470"/>
    </location>
</feature>
<dbReference type="Gene3D" id="3.30.565.10">
    <property type="entry name" value="Histidine kinase-like ATPase, C-terminal domain"/>
    <property type="match status" value="1"/>
</dbReference>
<reference evidence="17" key="2">
    <citation type="journal article" date="2021" name="PeerJ">
        <title>Extensive microbial diversity within the chicken gut microbiome revealed by metagenomics and culture.</title>
        <authorList>
            <person name="Gilroy R."/>
            <person name="Ravi A."/>
            <person name="Getino M."/>
            <person name="Pursley I."/>
            <person name="Horton D.L."/>
            <person name="Alikhan N.F."/>
            <person name="Baker D."/>
            <person name="Gharbi K."/>
            <person name="Hall N."/>
            <person name="Watson M."/>
            <person name="Adriaenssens E.M."/>
            <person name="Foster-Nyarko E."/>
            <person name="Jarju S."/>
            <person name="Secka A."/>
            <person name="Antonio M."/>
            <person name="Oren A."/>
            <person name="Chaudhuri R.R."/>
            <person name="La Ragione R."/>
            <person name="Hildebrand F."/>
            <person name="Pallen M.J."/>
        </authorList>
    </citation>
    <scope>NUCLEOTIDE SEQUENCE</scope>
    <source>
        <strain evidence="17">ChiHile30-977</strain>
    </source>
</reference>
<dbReference type="InterPro" id="IPR050398">
    <property type="entry name" value="HssS/ArlS-like"/>
</dbReference>
<dbReference type="PROSITE" id="PS50109">
    <property type="entry name" value="HIS_KIN"/>
    <property type="match status" value="1"/>
</dbReference>
<evidence type="ECO:0000256" key="14">
    <source>
        <dbReference type="SAM" id="Phobius"/>
    </source>
</evidence>
<evidence type="ECO:0000256" key="8">
    <source>
        <dbReference type="ARBA" id="ARBA00022741"/>
    </source>
</evidence>
<evidence type="ECO:0000256" key="13">
    <source>
        <dbReference type="ARBA" id="ARBA00023136"/>
    </source>
</evidence>
<dbReference type="Gene3D" id="6.10.340.10">
    <property type="match status" value="1"/>
</dbReference>
<dbReference type="CDD" id="cd06225">
    <property type="entry name" value="HAMP"/>
    <property type="match status" value="1"/>
</dbReference>
<dbReference type="InterPro" id="IPR003594">
    <property type="entry name" value="HATPase_dom"/>
</dbReference>
<dbReference type="SMART" id="SM00304">
    <property type="entry name" value="HAMP"/>
    <property type="match status" value="1"/>
</dbReference>
<comment type="catalytic activity">
    <reaction evidence="1">
        <text>ATP + protein L-histidine = ADP + protein N-phospho-L-histidine.</text>
        <dbReference type="EC" id="2.7.13.3"/>
    </reaction>
</comment>
<evidence type="ECO:0000256" key="7">
    <source>
        <dbReference type="ARBA" id="ARBA00022692"/>
    </source>
</evidence>
<dbReference type="InterPro" id="IPR003660">
    <property type="entry name" value="HAMP_dom"/>
</dbReference>
<keyword evidence="12" id="KW-0902">Two-component regulatory system</keyword>
<evidence type="ECO:0000256" key="2">
    <source>
        <dbReference type="ARBA" id="ARBA00004651"/>
    </source>
</evidence>
<name>A0A9D0YUW4_9FIRM</name>
<accession>A0A9D0YUW4</accession>
<dbReference type="InterPro" id="IPR036097">
    <property type="entry name" value="HisK_dim/P_sf"/>
</dbReference>
<dbReference type="Gene3D" id="1.10.287.130">
    <property type="match status" value="1"/>
</dbReference>
<keyword evidence="6" id="KW-0808">Transferase</keyword>